<evidence type="ECO:0000313" key="3">
    <source>
        <dbReference type="EMBL" id="EHL09440.1"/>
    </source>
</evidence>
<evidence type="ECO:0000313" key="4">
    <source>
        <dbReference type="Proteomes" id="UP000003527"/>
    </source>
</evidence>
<organism evidence="3 4">
    <name type="scientific">Oribacterium asaccharolyticum ACB7</name>
    <dbReference type="NCBI Taxonomy" id="796944"/>
    <lineage>
        <taxon>Bacteria</taxon>
        <taxon>Bacillati</taxon>
        <taxon>Bacillota</taxon>
        <taxon>Clostridia</taxon>
        <taxon>Lachnospirales</taxon>
        <taxon>Lachnospiraceae</taxon>
        <taxon>Oribacterium</taxon>
    </lineage>
</organism>
<evidence type="ECO:0008006" key="5">
    <source>
        <dbReference type="Google" id="ProtNLM"/>
    </source>
</evidence>
<reference evidence="3 4" key="1">
    <citation type="submission" date="2011-08" db="EMBL/GenBank/DDBJ databases">
        <title>The Genome Sequence of Oribacterium sp. ACB7.</title>
        <authorList>
            <consortium name="The Broad Institute Genome Sequencing Platform"/>
            <person name="Earl A."/>
            <person name="Ward D."/>
            <person name="Feldgarden M."/>
            <person name="Gevers D."/>
            <person name="Sizova M."/>
            <person name="Hazen A."/>
            <person name="Epstein S."/>
            <person name="Young S.K."/>
            <person name="Zeng Q."/>
            <person name="Gargeya S."/>
            <person name="Fitzgerald M."/>
            <person name="Haas B."/>
            <person name="Abouelleil A."/>
            <person name="Alvarado L."/>
            <person name="Arachchi H.M."/>
            <person name="Berlin A."/>
            <person name="Brown A."/>
            <person name="Chapman S.B."/>
            <person name="Chen Z."/>
            <person name="Dunbar C."/>
            <person name="Freedman E."/>
            <person name="Gearin G."/>
            <person name="Gellesch M."/>
            <person name="Goldberg J."/>
            <person name="Griggs A."/>
            <person name="Gujja S."/>
            <person name="Heiman D."/>
            <person name="Howarth C."/>
            <person name="Larson L."/>
            <person name="Lui A."/>
            <person name="MacDonald P.J.P."/>
            <person name="Montmayeur A."/>
            <person name="Murphy C."/>
            <person name="Neiman D."/>
            <person name="Pearson M."/>
            <person name="Priest M."/>
            <person name="Roberts A."/>
            <person name="Saif S."/>
            <person name="Shea T."/>
            <person name="Shenoy N."/>
            <person name="Sisk P."/>
            <person name="Stolte C."/>
            <person name="Sykes S."/>
            <person name="Wortman J."/>
            <person name="Nusbaum C."/>
            <person name="Birren B."/>
        </authorList>
    </citation>
    <scope>NUCLEOTIDE SEQUENCE [LARGE SCALE GENOMIC DNA]</scope>
    <source>
        <strain evidence="3 4">ACB7</strain>
    </source>
</reference>
<keyword evidence="2" id="KW-0472">Membrane</keyword>
<dbReference type="Proteomes" id="UP000003527">
    <property type="component" value="Unassembled WGS sequence"/>
</dbReference>
<keyword evidence="4" id="KW-1185">Reference proteome</keyword>
<feature type="coiled-coil region" evidence="1">
    <location>
        <begin position="185"/>
        <end position="216"/>
    </location>
</feature>
<evidence type="ECO:0000256" key="1">
    <source>
        <dbReference type="SAM" id="Coils"/>
    </source>
</evidence>
<protein>
    <recommendedName>
        <fullName evidence="5">ABC-transporter type IV</fullName>
    </recommendedName>
</protein>
<name>G9WXA7_9FIRM</name>
<feature type="transmembrane region" description="Helical" evidence="2">
    <location>
        <begin position="44"/>
        <end position="62"/>
    </location>
</feature>
<sequence length="371" mass="41109">MGSYTVLQWTTFFMLYCMFGWCFESTYCSIKSGHLQNRGFCHGPWLPIYGVGASLLLLFTQGHEGNRLYLFLVGFFGGTCLELVTGFLMNKIFHMRWWDYSQNPLNFHGYICLPASIGWGLAAIFVIRVVHPRIASIPETWSYITFVVMNTIFYTLFVEDVIFSVIAALELKERVTRLAANSEEIQLLRKSIAEVYEKLADTKAEWEQSAEEIREVQKTEGNVAAAKLVASSVKDSTVAVASTVKDSTVAVASTVKDSTVAMASSMKDSTVAVASSLKNSVVAVAGNVKDSAEAIFSGQKTLVELEKDKTRLEERLSLLEDGGNENSGKMPWWVKTMLRNNPEAVSEASGFDDLKKAALKPLKDTNQHGSL</sequence>
<dbReference type="EMBL" id="AFZD01000021">
    <property type="protein sequence ID" value="EHL09440.1"/>
    <property type="molecule type" value="Genomic_DNA"/>
</dbReference>
<comment type="caution">
    <text evidence="3">The sequence shown here is derived from an EMBL/GenBank/DDBJ whole genome shotgun (WGS) entry which is preliminary data.</text>
</comment>
<dbReference type="Pfam" id="PF06541">
    <property type="entry name" value="ABC_trans_CmpB"/>
    <property type="match status" value="1"/>
</dbReference>
<feature type="transmembrane region" description="Helical" evidence="2">
    <location>
        <begin position="6"/>
        <end position="23"/>
    </location>
</feature>
<evidence type="ECO:0000256" key="2">
    <source>
        <dbReference type="SAM" id="Phobius"/>
    </source>
</evidence>
<feature type="transmembrane region" description="Helical" evidence="2">
    <location>
        <begin position="110"/>
        <end position="131"/>
    </location>
</feature>
<gene>
    <name evidence="3" type="ORF">HMPREF9624_01481</name>
</gene>
<dbReference type="AlphaFoldDB" id="G9WXA7"/>
<dbReference type="PATRIC" id="fig|796944.3.peg.2239"/>
<keyword evidence="2" id="KW-0812">Transmembrane</keyword>
<feature type="transmembrane region" description="Helical" evidence="2">
    <location>
        <begin position="68"/>
        <end position="89"/>
    </location>
</feature>
<dbReference type="HOGENOM" id="CLU_055257_0_0_9"/>
<dbReference type="InterPro" id="IPR010540">
    <property type="entry name" value="CmpB_TMEM229"/>
</dbReference>
<dbReference type="RefSeq" id="WP_009537243.1">
    <property type="nucleotide sequence ID" value="NZ_JH414505.1"/>
</dbReference>
<accession>G9WXA7</accession>
<proteinExistence type="predicted"/>
<keyword evidence="2" id="KW-1133">Transmembrane helix</keyword>
<keyword evidence="1" id="KW-0175">Coiled coil</keyword>
<feature type="transmembrane region" description="Helical" evidence="2">
    <location>
        <begin position="143"/>
        <end position="169"/>
    </location>
</feature>